<dbReference type="EMBL" id="JANBUW010000434">
    <property type="protein sequence ID" value="KAJ2846880.1"/>
    <property type="molecule type" value="Genomic_DNA"/>
</dbReference>
<dbReference type="SUPFAM" id="SSF75632">
    <property type="entry name" value="Cullin homology domain"/>
    <property type="match status" value="1"/>
</dbReference>
<dbReference type="GO" id="GO:0031625">
    <property type="term" value="F:ubiquitin protein ligase binding"/>
    <property type="evidence" value="ECO:0007669"/>
    <property type="project" value="InterPro"/>
</dbReference>
<keyword evidence="6" id="KW-0436">Ligase</keyword>
<feature type="region of interest" description="Disordered" evidence="4">
    <location>
        <begin position="42"/>
        <end position="81"/>
    </location>
</feature>
<dbReference type="SMART" id="SM00182">
    <property type="entry name" value="CULLIN"/>
    <property type="match status" value="1"/>
</dbReference>
<dbReference type="PROSITE" id="PS50069">
    <property type="entry name" value="CULLIN_2"/>
    <property type="match status" value="1"/>
</dbReference>
<dbReference type="GO" id="GO:0006511">
    <property type="term" value="P:ubiquitin-dependent protein catabolic process"/>
    <property type="evidence" value="ECO:0007669"/>
    <property type="project" value="InterPro"/>
</dbReference>
<gene>
    <name evidence="6" type="primary">CDC53_3</name>
    <name evidence="6" type="ORF">IWW36_004134</name>
</gene>
<dbReference type="SUPFAM" id="SSF46785">
    <property type="entry name" value="Winged helix' DNA-binding domain"/>
    <property type="match status" value="1"/>
</dbReference>
<dbReference type="Pfam" id="PF26557">
    <property type="entry name" value="Cullin_AB"/>
    <property type="match status" value="1"/>
</dbReference>
<evidence type="ECO:0000256" key="2">
    <source>
        <dbReference type="PROSITE-ProRule" id="PRU00330"/>
    </source>
</evidence>
<evidence type="ECO:0000256" key="3">
    <source>
        <dbReference type="RuleBase" id="RU003829"/>
    </source>
</evidence>
<accession>A0A9W8LWJ5</accession>
<dbReference type="InterPro" id="IPR001373">
    <property type="entry name" value="Cullin_N"/>
</dbReference>
<dbReference type="PANTHER" id="PTHR11932">
    <property type="entry name" value="CULLIN"/>
    <property type="match status" value="1"/>
</dbReference>
<dbReference type="InterPro" id="IPR016159">
    <property type="entry name" value="Cullin_repeat-like_dom_sf"/>
</dbReference>
<evidence type="ECO:0000313" key="7">
    <source>
        <dbReference type="Proteomes" id="UP001139887"/>
    </source>
</evidence>
<dbReference type="Gene3D" id="1.10.10.10">
    <property type="entry name" value="Winged helix-like DNA-binding domain superfamily/Winged helix DNA-binding domain"/>
    <property type="match status" value="1"/>
</dbReference>
<reference evidence="6" key="1">
    <citation type="submission" date="2022-07" db="EMBL/GenBank/DDBJ databases">
        <title>Phylogenomic reconstructions and comparative analyses of Kickxellomycotina fungi.</title>
        <authorList>
            <person name="Reynolds N.K."/>
            <person name="Stajich J.E."/>
            <person name="Barry K."/>
            <person name="Grigoriev I.V."/>
            <person name="Crous P."/>
            <person name="Smith M.E."/>
        </authorList>
    </citation>
    <scope>NUCLEOTIDE SEQUENCE</scope>
    <source>
        <strain evidence="6">NRRL 1566</strain>
    </source>
</reference>
<evidence type="ECO:0000259" key="5">
    <source>
        <dbReference type="PROSITE" id="PS50069"/>
    </source>
</evidence>
<proteinExistence type="inferred from homology"/>
<dbReference type="GO" id="GO:0016874">
    <property type="term" value="F:ligase activity"/>
    <property type="evidence" value="ECO:0007669"/>
    <property type="project" value="UniProtKB-KW"/>
</dbReference>
<protein>
    <submittedName>
        <fullName evidence="6">Ubiquitin ligase (Cullin) of SCF</fullName>
    </submittedName>
</protein>
<dbReference type="InterPro" id="IPR036390">
    <property type="entry name" value="WH_DNA-bd_sf"/>
</dbReference>
<dbReference type="SMART" id="SM00884">
    <property type="entry name" value="Cullin_Nedd8"/>
    <property type="match status" value="1"/>
</dbReference>
<name>A0A9W8LWJ5_9FUNG</name>
<evidence type="ECO:0000256" key="4">
    <source>
        <dbReference type="SAM" id="MobiDB-lite"/>
    </source>
</evidence>
<dbReference type="Proteomes" id="UP001139887">
    <property type="component" value="Unassembled WGS sequence"/>
</dbReference>
<comment type="caution">
    <text evidence="6">The sequence shown here is derived from an EMBL/GenBank/DDBJ whole genome shotgun (WGS) entry which is preliminary data.</text>
</comment>
<dbReference type="Pfam" id="PF10557">
    <property type="entry name" value="Cullin_Nedd8"/>
    <property type="match status" value="1"/>
</dbReference>
<dbReference type="InterPro" id="IPR036388">
    <property type="entry name" value="WH-like_DNA-bd_sf"/>
</dbReference>
<dbReference type="OrthoDB" id="4087970at2759"/>
<feature type="domain" description="Cullin family profile" evidence="5">
    <location>
        <begin position="497"/>
        <end position="746"/>
    </location>
</feature>
<sequence length="865" mass="99612">MGKSARSKSKIRNRNVRRATIFGPVEAERIQRLAAKQQVKSGNIGELMDTDEPAASSVSAATDDVEMSAPKASKSVKKGSKNKPKRIVIRNKKGRIFEFLDALERVLDALVVCRESMTYDEYMTVYSAIHTCQEAPGYEVLGLVMDTENRDIFKLVQRSRILYDWLASYIERVLSDIYNESAAIRGENLLNYYIEQWAHFQRSCSLLSSLFTSVDKQWIEYKHDRNFNYECIADRMVQLWYDCFFKRIASRLVSSAIAMVDSERSSTAINGLRVTKLYKSFMELKPLNMPDIKVNYHEDFGVYIHYYEMPYIAAAIHYIDEKTYSLRASNQMYKYIGMVHELFLKEEERAKQYLCSESLIALQVCLNNEFLIKCIKPTNELAVQIADTQCDVDKLQPSYSLLQQFEKHDVLEHLQNEFISRALRDIFQSCPYSPENSSVSMSGFSLNAITYLSDKYELGKAAIGMLFKENPTFEKAFDSMFKQLINSEDIRCRFKVDPARLAAEFCNLVLKSRSTTEGNFTHLLKKAMNVFQASSSKTTFFSFYSLHLSRRLLNSTSISMDFEKTAISMIYETALSLDNGGDLSIGGLAAVYFGKYRQMVSEISTRNEQLHDKFNESIGYEASVRVLSKEVWDFIKPDYDQNVVLPVQLSKACDQLAKYYSEQYSNRIIRWQWLYTTATVQVYFPNSKSRYAAAGYTFVLNAFQVAILSLFIDSLVASAVGYTLEQICNETNLSVERISMELDTMIRAKILICTATGIHLNQAFSSKHQRVDISHTKADVKRHEEKWLEYEVAKVHVEYIMADVVYLMKSLKIISHKELFAHVASRRGGYFMVTMHLFKVAIDKLIHKEYICRSSDDYSIYEYPT</sequence>
<keyword evidence="7" id="KW-1185">Reference proteome</keyword>
<dbReference type="InterPro" id="IPR036317">
    <property type="entry name" value="Cullin_homology_sf"/>
</dbReference>
<comment type="similarity">
    <text evidence="1 2 3">Belongs to the cullin family.</text>
</comment>
<organism evidence="6 7">
    <name type="scientific">Coemansia brasiliensis</name>
    <dbReference type="NCBI Taxonomy" id="2650707"/>
    <lineage>
        <taxon>Eukaryota</taxon>
        <taxon>Fungi</taxon>
        <taxon>Fungi incertae sedis</taxon>
        <taxon>Zoopagomycota</taxon>
        <taxon>Kickxellomycotina</taxon>
        <taxon>Kickxellomycetes</taxon>
        <taxon>Kickxellales</taxon>
        <taxon>Kickxellaceae</taxon>
        <taxon>Coemansia</taxon>
    </lineage>
</organism>
<dbReference type="InterPro" id="IPR059120">
    <property type="entry name" value="Cullin-like_AB"/>
</dbReference>
<dbReference type="Gene3D" id="3.30.230.130">
    <property type="entry name" value="Cullin, Chain C, Domain 2"/>
    <property type="match status" value="1"/>
</dbReference>
<dbReference type="Pfam" id="PF00888">
    <property type="entry name" value="Cullin"/>
    <property type="match status" value="1"/>
</dbReference>
<dbReference type="SUPFAM" id="SSF74788">
    <property type="entry name" value="Cullin repeat-like"/>
    <property type="match status" value="1"/>
</dbReference>
<dbReference type="Pfam" id="PF10338">
    <property type="entry name" value="YBL028C_N"/>
    <property type="match status" value="1"/>
</dbReference>
<evidence type="ECO:0000313" key="6">
    <source>
        <dbReference type="EMBL" id="KAJ2846880.1"/>
    </source>
</evidence>
<dbReference type="InterPro" id="IPR016158">
    <property type="entry name" value="Cullin_homology"/>
</dbReference>
<dbReference type="InterPro" id="IPR045093">
    <property type="entry name" value="Cullin"/>
</dbReference>
<dbReference type="AlphaFoldDB" id="A0A9W8LWJ5"/>
<dbReference type="InterPro" id="IPR019434">
    <property type="entry name" value="DUF2423"/>
</dbReference>
<dbReference type="InterPro" id="IPR019559">
    <property type="entry name" value="Cullin_neddylation_domain"/>
</dbReference>
<dbReference type="Gene3D" id="1.20.1310.10">
    <property type="entry name" value="Cullin Repeats"/>
    <property type="match status" value="3"/>
</dbReference>
<evidence type="ECO:0000256" key="1">
    <source>
        <dbReference type="ARBA" id="ARBA00006019"/>
    </source>
</evidence>